<evidence type="ECO:0000256" key="8">
    <source>
        <dbReference type="RuleBase" id="RU003956"/>
    </source>
</evidence>
<keyword evidence="4" id="KW-0479">Metal-binding</keyword>
<dbReference type="InterPro" id="IPR001765">
    <property type="entry name" value="Carbonic_anhydrase"/>
</dbReference>
<keyword evidence="10" id="KW-1185">Reference proteome</keyword>
<sequence length="220" mass="23993">MHELLNGFLRFRTNGFPEQEERYRQLAITGQHPRAAVVACCDSRVDPQSIFSAGPGDLFVIRNVANLVPPYAPNADYHGTSAALEFAVRRLEVPYVVVLGHTGCGGIRALLDGDRNSDFLGNWMRIAEGVRDRVVARPDPFAAAVREVARLSLGNLMTFPWVRERVAAGRLHLYAAIFDITAGDLLLLDDTGGEVTVTPELARTLALTDTRPPSPAGSPF</sequence>
<dbReference type="InterPro" id="IPR045066">
    <property type="entry name" value="Beta_CA_cladeB"/>
</dbReference>
<dbReference type="Pfam" id="PF00484">
    <property type="entry name" value="Pro_CA"/>
    <property type="match status" value="1"/>
</dbReference>
<dbReference type="InterPro" id="IPR015892">
    <property type="entry name" value="Carbonic_anhydrase_CS"/>
</dbReference>
<evidence type="ECO:0000313" key="9">
    <source>
        <dbReference type="EMBL" id="MFC7335130.1"/>
    </source>
</evidence>
<comment type="cofactor">
    <cofactor evidence="1">
        <name>Zn(2+)</name>
        <dbReference type="ChEBI" id="CHEBI:29105"/>
    </cofactor>
</comment>
<evidence type="ECO:0000256" key="1">
    <source>
        <dbReference type="ARBA" id="ARBA00001947"/>
    </source>
</evidence>
<gene>
    <name evidence="9" type="ORF">ACFQPS_18325</name>
</gene>
<protein>
    <recommendedName>
        <fullName evidence="3 8">Carbonic anhydrase</fullName>
        <ecNumber evidence="3 8">4.2.1.1</ecNumber>
    </recommendedName>
    <alternativeName>
        <fullName evidence="8">Carbonate dehydratase</fullName>
    </alternativeName>
</protein>
<comment type="similarity">
    <text evidence="2 8">Belongs to the beta-class carbonic anhydrase family.</text>
</comment>
<evidence type="ECO:0000256" key="5">
    <source>
        <dbReference type="ARBA" id="ARBA00022833"/>
    </source>
</evidence>
<dbReference type="EMBL" id="JBHTCM010000026">
    <property type="protein sequence ID" value="MFC7335130.1"/>
    <property type="molecule type" value="Genomic_DNA"/>
</dbReference>
<comment type="caution">
    <text evidence="9">The sequence shown here is derived from an EMBL/GenBank/DDBJ whole genome shotgun (WGS) entry which is preliminary data.</text>
</comment>
<accession>A0ABW2L1R2</accession>
<dbReference type="InterPro" id="IPR036874">
    <property type="entry name" value="Carbonic_anhydrase_sf"/>
</dbReference>
<keyword evidence="6 8" id="KW-0456">Lyase</keyword>
<dbReference type="PANTHER" id="PTHR11002">
    <property type="entry name" value="CARBONIC ANHYDRASE"/>
    <property type="match status" value="1"/>
</dbReference>
<name>A0ABW2L1R2_9PROT</name>
<comment type="catalytic activity">
    <reaction evidence="7 8">
        <text>hydrogencarbonate + H(+) = CO2 + H2O</text>
        <dbReference type="Rhea" id="RHEA:10748"/>
        <dbReference type="ChEBI" id="CHEBI:15377"/>
        <dbReference type="ChEBI" id="CHEBI:15378"/>
        <dbReference type="ChEBI" id="CHEBI:16526"/>
        <dbReference type="ChEBI" id="CHEBI:17544"/>
        <dbReference type="EC" id="4.2.1.1"/>
    </reaction>
</comment>
<evidence type="ECO:0000256" key="3">
    <source>
        <dbReference type="ARBA" id="ARBA00012925"/>
    </source>
</evidence>
<dbReference type="RefSeq" id="WP_377360668.1">
    <property type="nucleotide sequence ID" value="NZ_JBHTCM010000026.1"/>
</dbReference>
<dbReference type="PROSITE" id="PS00705">
    <property type="entry name" value="PROK_CO2_ANHYDRASE_2"/>
    <property type="match status" value="1"/>
</dbReference>
<dbReference type="EC" id="4.2.1.1" evidence="3 8"/>
<dbReference type="Gene3D" id="3.40.1050.10">
    <property type="entry name" value="Carbonic anhydrase"/>
    <property type="match status" value="1"/>
</dbReference>
<proteinExistence type="inferred from homology"/>
<evidence type="ECO:0000256" key="2">
    <source>
        <dbReference type="ARBA" id="ARBA00006217"/>
    </source>
</evidence>
<evidence type="ECO:0000256" key="4">
    <source>
        <dbReference type="ARBA" id="ARBA00022723"/>
    </source>
</evidence>
<keyword evidence="5 8" id="KW-0862">Zinc</keyword>
<dbReference type="CDD" id="cd00884">
    <property type="entry name" value="beta_CA_cladeB"/>
    <property type="match status" value="1"/>
</dbReference>
<dbReference type="GO" id="GO:0004089">
    <property type="term" value="F:carbonate dehydratase activity"/>
    <property type="evidence" value="ECO:0007669"/>
    <property type="project" value="UniProtKB-EC"/>
</dbReference>
<dbReference type="PANTHER" id="PTHR11002:SF76">
    <property type="entry name" value="CARBONIC ANHYDRASE"/>
    <property type="match status" value="1"/>
</dbReference>
<reference evidence="10" key="1">
    <citation type="journal article" date="2019" name="Int. J. Syst. Evol. Microbiol.">
        <title>The Global Catalogue of Microorganisms (GCM) 10K type strain sequencing project: providing services to taxonomists for standard genome sequencing and annotation.</title>
        <authorList>
            <consortium name="The Broad Institute Genomics Platform"/>
            <consortium name="The Broad Institute Genome Sequencing Center for Infectious Disease"/>
            <person name="Wu L."/>
            <person name="Ma J."/>
        </authorList>
    </citation>
    <scope>NUCLEOTIDE SEQUENCE [LARGE SCALE GENOMIC DNA]</scope>
    <source>
        <strain evidence="10">CGMCC 1.16275</strain>
    </source>
</reference>
<organism evidence="9 10">
    <name type="scientific">Rhodocista pekingensis</name>
    <dbReference type="NCBI Taxonomy" id="201185"/>
    <lineage>
        <taxon>Bacteria</taxon>
        <taxon>Pseudomonadati</taxon>
        <taxon>Pseudomonadota</taxon>
        <taxon>Alphaproteobacteria</taxon>
        <taxon>Rhodospirillales</taxon>
        <taxon>Azospirillaceae</taxon>
        <taxon>Rhodocista</taxon>
    </lineage>
</organism>
<evidence type="ECO:0000256" key="6">
    <source>
        <dbReference type="ARBA" id="ARBA00023239"/>
    </source>
</evidence>
<dbReference type="SUPFAM" id="SSF53056">
    <property type="entry name" value="beta-carbonic anhydrase, cab"/>
    <property type="match status" value="1"/>
</dbReference>
<evidence type="ECO:0000313" key="10">
    <source>
        <dbReference type="Proteomes" id="UP001596456"/>
    </source>
</evidence>
<evidence type="ECO:0000256" key="7">
    <source>
        <dbReference type="ARBA" id="ARBA00048348"/>
    </source>
</evidence>
<dbReference type="Proteomes" id="UP001596456">
    <property type="component" value="Unassembled WGS sequence"/>
</dbReference>
<comment type="function">
    <text evidence="8">Reversible hydration of carbon dioxide.</text>
</comment>
<dbReference type="SMART" id="SM00947">
    <property type="entry name" value="Pro_CA"/>
    <property type="match status" value="1"/>
</dbReference>